<gene>
    <name evidence="2" type="ORF">SUBVAR_06919</name>
</gene>
<organism evidence="2 3">
    <name type="scientific">Subdoligranulum variabile DSM 15176</name>
    <dbReference type="NCBI Taxonomy" id="411471"/>
    <lineage>
        <taxon>Bacteria</taxon>
        <taxon>Bacillati</taxon>
        <taxon>Bacillota</taxon>
        <taxon>Clostridia</taxon>
        <taxon>Eubacteriales</taxon>
        <taxon>Oscillospiraceae</taxon>
        <taxon>Subdoligranulum</taxon>
    </lineage>
</organism>
<keyword evidence="1" id="KW-1133">Transmembrane helix</keyword>
<evidence type="ECO:0000313" key="2">
    <source>
        <dbReference type="EMBL" id="EFB74793.1"/>
    </source>
</evidence>
<dbReference type="EMBL" id="ACBY02000056">
    <property type="protein sequence ID" value="EFB74793.1"/>
    <property type="molecule type" value="Genomic_DNA"/>
</dbReference>
<name>D1PR91_9FIRM</name>
<dbReference type="STRING" id="411471.SUBVAR_06919"/>
<dbReference type="AlphaFoldDB" id="D1PR91"/>
<comment type="caution">
    <text evidence="2">The sequence shown here is derived from an EMBL/GenBank/DDBJ whole genome shotgun (WGS) entry which is preliminary data.</text>
</comment>
<evidence type="ECO:0000256" key="1">
    <source>
        <dbReference type="SAM" id="Phobius"/>
    </source>
</evidence>
<accession>D1PR91</accession>
<keyword evidence="1" id="KW-0812">Transmembrane</keyword>
<proteinExistence type="predicted"/>
<reference evidence="2" key="1">
    <citation type="submission" date="2009-12" db="EMBL/GenBank/DDBJ databases">
        <authorList>
            <person name="Weinstock G."/>
            <person name="Sodergren E."/>
            <person name="Clifton S."/>
            <person name="Fulton L."/>
            <person name="Fulton B."/>
            <person name="Courtney L."/>
            <person name="Fronick C."/>
            <person name="Harrison M."/>
            <person name="Strong C."/>
            <person name="Farmer C."/>
            <person name="Delahaunty K."/>
            <person name="Markovic C."/>
            <person name="Hall O."/>
            <person name="Minx P."/>
            <person name="Tomlinson C."/>
            <person name="Mitreva M."/>
            <person name="Nelson J."/>
            <person name="Hou S."/>
            <person name="Wollam A."/>
            <person name="Pepin K.H."/>
            <person name="Johnson M."/>
            <person name="Bhonagiri V."/>
            <person name="Nash W.E."/>
            <person name="Warren W."/>
            <person name="Chinwalla A."/>
            <person name="Mardis E.R."/>
            <person name="Wilson R.K."/>
        </authorList>
    </citation>
    <scope>NUCLEOTIDE SEQUENCE [LARGE SCALE GENOMIC DNA]</scope>
    <source>
        <strain evidence="2">DSM 15176</strain>
    </source>
</reference>
<protein>
    <submittedName>
        <fullName evidence="2">Uncharacterized protein</fullName>
    </submittedName>
</protein>
<keyword evidence="3" id="KW-1185">Reference proteome</keyword>
<dbReference type="HOGENOM" id="CLU_2810849_0_0_9"/>
<feature type="transmembrane region" description="Helical" evidence="1">
    <location>
        <begin position="43"/>
        <end position="64"/>
    </location>
</feature>
<dbReference type="Proteomes" id="UP000003438">
    <property type="component" value="Unassembled WGS sequence"/>
</dbReference>
<keyword evidence="1" id="KW-0472">Membrane</keyword>
<evidence type="ECO:0000313" key="3">
    <source>
        <dbReference type="Proteomes" id="UP000003438"/>
    </source>
</evidence>
<sequence length="67" mass="7496">MGFAPCTRHYKHGCALSADRVGNKKSGGGCGCTNTIVHTRNLFYYNEPVVFCQLHVLVLFLQFMQKS</sequence>